<evidence type="ECO:0000313" key="2">
    <source>
        <dbReference type="Proteomes" id="UP000266497"/>
    </source>
</evidence>
<dbReference type="InterPro" id="IPR013785">
    <property type="entry name" value="Aldolase_TIM"/>
</dbReference>
<dbReference type="Proteomes" id="UP000266497">
    <property type="component" value="Unassembled WGS sequence"/>
</dbReference>
<feature type="non-terminal residue" evidence="1">
    <location>
        <position position="165"/>
    </location>
</feature>
<gene>
    <name evidence="1" type="ORF">DWY53_08000</name>
</gene>
<dbReference type="EMBL" id="QRUD01000019">
    <property type="protein sequence ID" value="RGR40665.1"/>
    <property type="molecule type" value="Genomic_DNA"/>
</dbReference>
<accession>A0A395UNZ0</accession>
<reference evidence="1 2" key="1">
    <citation type="submission" date="2018-08" db="EMBL/GenBank/DDBJ databases">
        <title>A genome reference for cultivated species of the human gut microbiota.</title>
        <authorList>
            <person name="Zou Y."/>
            <person name="Xue W."/>
            <person name="Luo G."/>
        </authorList>
    </citation>
    <scope>NUCLEOTIDE SEQUENCE [LARGE SCALE GENOMIC DNA]</scope>
    <source>
        <strain evidence="1 2">AF25-30LB</strain>
    </source>
</reference>
<organism evidence="1 2">
    <name type="scientific">Phocaeicola vulgatus</name>
    <name type="common">Bacteroides vulgatus</name>
    <dbReference type="NCBI Taxonomy" id="821"/>
    <lineage>
        <taxon>Bacteria</taxon>
        <taxon>Pseudomonadati</taxon>
        <taxon>Bacteroidota</taxon>
        <taxon>Bacteroidia</taxon>
        <taxon>Bacteroidales</taxon>
        <taxon>Bacteroidaceae</taxon>
        <taxon>Phocaeicola</taxon>
    </lineage>
</organism>
<dbReference type="SUPFAM" id="SSF102114">
    <property type="entry name" value="Radical SAM enzymes"/>
    <property type="match status" value="1"/>
</dbReference>
<proteinExistence type="predicted"/>
<evidence type="ECO:0000313" key="1">
    <source>
        <dbReference type="EMBL" id="RGR40665.1"/>
    </source>
</evidence>
<protein>
    <submittedName>
        <fullName evidence="1">Radical SAM protein</fullName>
    </submittedName>
</protein>
<sequence>MLYTLNNNYVLRQELNDCYRLYNKKTLRSYTISYKLFFILEQFRKQSYSLEHLIEEFNVRNIDLSDFYHFIEKDEFFDLLVMANNFKGPFVKYKISKDLSSYTAYSPERVDFLITKHCNLACKHCFEGSSPSFEVKRISSSDTDRILSQFVSAKLLQKSEMRKDI</sequence>
<dbReference type="AlphaFoldDB" id="A0A395UNZ0"/>
<name>A0A395UNZ0_PHOVU</name>
<dbReference type="InterPro" id="IPR058240">
    <property type="entry name" value="rSAM_sf"/>
</dbReference>
<dbReference type="Gene3D" id="3.20.20.70">
    <property type="entry name" value="Aldolase class I"/>
    <property type="match status" value="1"/>
</dbReference>
<comment type="caution">
    <text evidence="1">The sequence shown here is derived from an EMBL/GenBank/DDBJ whole genome shotgun (WGS) entry which is preliminary data.</text>
</comment>